<dbReference type="InterPro" id="IPR000189">
    <property type="entry name" value="Transglyc_AS"/>
</dbReference>
<gene>
    <name evidence="2" type="primary">mltF_42</name>
    <name evidence="2" type="ORF">SDC9_143548</name>
</gene>
<organism evidence="2">
    <name type="scientific">bioreactor metagenome</name>
    <dbReference type="NCBI Taxonomy" id="1076179"/>
    <lineage>
        <taxon>unclassified sequences</taxon>
        <taxon>metagenomes</taxon>
        <taxon>ecological metagenomes</taxon>
    </lineage>
</organism>
<evidence type="ECO:0000259" key="1">
    <source>
        <dbReference type="Pfam" id="PF01464"/>
    </source>
</evidence>
<dbReference type="Pfam" id="PF01464">
    <property type="entry name" value="SLT"/>
    <property type="match status" value="1"/>
</dbReference>
<name>A0A645E4E6_9ZZZZ</name>
<dbReference type="SUPFAM" id="SSF53955">
    <property type="entry name" value="Lysozyme-like"/>
    <property type="match status" value="1"/>
</dbReference>
<dbReference type="AlphaFoldDB" id="A0A645E4E6"/>
<dbReference type="GO" id="GO:0000270">
    <property type="term" value="P:peptidoglycan metabolic process"/>
    <property type="evidence" value="ECO:0007669"/>
    <property type="project" value="InterPro"/>
</dbReference>
<dbReference type="InterPro" id="IPR008258">
    <property type="entry name" value="Transglycosylase_SLT_dom_1"/>
</dbReference>
<dbReference type="PANTHER" id="PTHR37423:SF2">
    <property type="entry name" value="MEMBRANE-BOUND LYTIC MUREIN TRANSGLYCOSYLASE C"/>
    <property type="match status" value="1"/>
</dbReference>
<dbReference type="EMBL" id="VSSQ01042767">
    <property type="protein sequence ID" value="MPM96385.1"/>
    <property type="molecule type" value="Genomic_DNA"/>
</dbReference>
<proteinExistence type="predicted"/>
<dbReference type="PANTHER" id="PTHR37423">
    <property type="entry name" value="SOLUBLE LYTIC MUREIN TRANSGLYCOSYLASE-RELATED"/>
    <property type="match status" value="1"/>
</dbReference>
<dbReference type="GO" id="GO:0008933">
    <property type="term" value="F:peptidoglycan lytic transglycosylase activity"/>
    <property type="evidence" value="ECO:0007669"/>
    <property type="project" value="InterPro"/>
</dbReference>
<protein>
    <submittedName>
        <fullName evidence="2">Membrane-bound lytic murein transglycosylase F</fullName>
    </submittedName>
</protein>
<dbReference type="PROSITE" id="PS00922">
    <property type="entry name" value="TRANSGLYCOSYLASE"/>
    <property type="match status" value="1"/>
</dbReference>
<feature type="domain" description="Transglycosylase SLT" evidence="1">
    <location>
        <begin position="94"/>
        <end position="194"/>
    </location>
</feature>
<reference evidence="2" key="1">
    <citation type="submission" date="2019-08" db="EMBL/GenBank/DDBJ databases">
        <authorList>
            <person name="Kucharzyk K."/>
            <person name="Murdoch R.W."/>
            <person name="Higgins S."/>
            <person name="Loffler F."/>
        </authorList>
    </citation>
    <scope>NUCLEOTIDE SEQUENCE</scope>
</reference>
<accession>A0A645E4E6</accession>
<dbReference type="InterPro" id="IPR023346">
    <property type="entry name" value="Lysozyme-like_dom_sf"/>
</dbReference>
<evidence type="ECO:0000313" key="2">
    <source>
        <dbReference type="EMBL" id="MPM96385.1"/>
    </source>
</evidence>
<dbReference type="Gene3D" id="1.10.530.10">
    <property type="match status" value="1"/>
</dbReference>
<sequence>MKIDDNKRIEQFYQMQLMTQMFKETMGDSPAFEMVMQSLTEAMMDSNGNMDFSSLGLTEDQTQSLGYGGQERVTAAIKDISSSMESNDTRIEEAVEKASKKYGIDKELINTIIYHESRFKPNVTSSAGAMGLMQLMPGTAKAMGVENPYDIEDNVMGGTKLLKNLLDTYGNSKELALAGYSAGTGTVEKLGVKSKEDIHKLPYESREFIQYVMKNYGK</sequence>
<dbReference type="CDD" id="cd00254">
    <property type="entry name" value="LT-like"/>
    <property type="match status" value="1"/>
</dbReference>
<comment type="caution">
    <text evidence="2">The sequence shown here is derived from an EMBL/GenBank/DDBJ whole genome shotgun (WGS) entry which is preliminary data.</text>
</comment>
<dbReference type="GO" id="GO:0016020">
    <property type="term" value="C:membrane"/>
    <property type="evidence" value="ECO:0007669"/>
    <property type="project" value="InterPro"/>
</dbReference>